<dbReference type="Gene3D" id="3.40.630.30">
    <property type="match status" value="1"/>
</dbReference>
<keyword evidence="4" id="KW-1185">Reference proteome</keyword>
<dbReference type="InParanoid" id="A0A165HLI9"/>
<dbReference type="GeneID" id="28900152"/>
<dbReference type="PROSITE" id="PS51186">
    <property type="entry name" value="GNAT"/>
    <property type="match status" value="1"/>
</dbReference>
<dbReference type="OrthoDB" id="41238at2759"/>
<dbReference type="Pfam" id="PF13302">
    <property type="entry name" value="Acetyltransf_3"/>
    <property type="match status" value="1"/>
</dbReference>
<evidence type="ECO:0000313" key="4">
    <source>
        <dbReference type="Proteomes" id="UP000076632"/>
    </source>
</evidence>
<feature type="domain" description="N-acetyltransferase" evidence="2">
    <location>
        <begin position="45"/>
        <end position="204"/>
    </location>
</feature>
<proteinExistence type="predicted"/>
<dbReference type="GO" id="GO:0008999">
    <property type="term" value="F:protein-N-terminal-alanine acetyltransferase activity"/>
    <property type="evidence" value="ECO:0007669"/>
    <property type="project" value="TreeGrafter"/>
</dbReference>
<organism evidence="3 4">
    <name type="scientific">Xylona heveae (strain CBS 132557 / TC161)</name>
    <dbReference type="NCBI Taxonomy" id="1328760"/>
    <lineage>
        <taxon>Eukaryota</taxon>
        <taxon>Fungi</taxon>
        <taxon>Dikarya</taxon>
        <taxon>Ascomycota</taxon>
        <taxon>Pezizomycotina</taxon>
        <taxon>Xylonomycetes</taxon>
        <taxon>Xylonales</taxon>
        <taxon>Xylonaceae</taxon>
        <taxon>Xylona</taxon>
    </lineage>
</organism>
<dbReference type="AlphaFoldDB" id="A0A165HLI9"/>
<dbReference type="RefSeq" id="XP_018189251.1">
    <property type="nucleotide sequence ID" value="XM_018335015.1"/>
</dbReference>
<name>A0A165HLI9_XYLHT</name>
<dbReference type="OMA" id="FQYLPYG"/>
<dbReference type="SUPFAM" id="SSF55729">
    <property type="entry name" value="Acyl-CoA N-acyltransferases (Nat)"/>
    <property type="match status" value="1"/>
</dbReference>
<feature type="compositionally biased region" description="Low complexity" evidence="1">
    <location>
        <begin position="210"/>
        <end position="225"/>
    </location>
</feature>
<reference evidence="3 4" key="1">
    <citation type="journal article" date="2016" name="Fungal Biol.">
        <title>The genome of Xylona heveae provides a window into fungal endophytism.</title>
        <authorList>
            <person name="Gazis R."/>
            <person name="Kuo A."/>
            <person name="Riley R."/>
            <person name="LaButti K."/>
            <person name="Lipzen A."/>
            <person name="Lin J."/>
            <person name="Amirebrahimi M."/>
            <person name="Hesse C.N."/>
            <person name="Spatafora J.W."/>
            <person name="Henrissat B."/>
            <person name="Hainaut M."/>
            <person name="Grigoriev I.V."/>
            <person name="Hibbett D.S."/>
        </authorList>
    </citation>
    <scope>NUCLEOTIDE SEQUENCE [LARGE SCALE GENOMIC DNA]</scope>
    <source>
        <strain evidence="3 4">TC161</strain>
    </source>
</reference>
<dbReference type="Proteomes" id="UP000076632">
    <property type="component" value="Unassembled WGS sequence"/>
</dbReference>
<evidence type="ECO:0000313" key="3">
    <source>
        <dbReference type="EMBL" id="KZF23696.1"/>
    </source>
</evidence>
<dbReference type="PANTHER" id="PTHR43441:SF5">
    <property type="entry name" value="FAMILY ACETYLTRANSFERASE, PUTATIVE-RELATED"/>
    <property type="match status" value="1"/>
</dbReference>
<dbReference type="GO" id="GO:1990189">
    <property type="term" value="F:protein N-terminal-serine acetyltransferase activity"/>
    <property type="evidence" value="ECO:0007669"/>
    <property type="project" value="TreeGrafter"/>
</dbReference>
<dbReference type="PANTHER" id="PTHR43441">
    <property type="entry name" value="RIBOSOMAL-PROTEIN-SERINE ACETYLTRANSFERASE"/>
    <property type="match status" value="1"/>
</dbReference>
<gene>
    <name evidence="3" type="ORF">L228DRAFT_267672</name>
</gene>
<sequence length="277" mass="30574">MTVQKTSSTNFHFPVRPLESDRVLLVPFDFPTHGPPFVQVGKSHPEIFDYLPWGPFDAPDEFEAVYNTRIGSVPSSQLYASYSKGWRGNGHGNAEPHLDEHGNTFAGIIGYLNTDKEHGISEIGFGQVVTFPAFQKSHFTTHAVGLLELYAMDLPSRGGLGLRRLQWQAHADNARSVKAAERMGFQFEGILRWARVLPENKSGHVPTLKSSSGSSNLESSSGSEQAEAADEVVSELFAKKRPGRHSALLAICWDDWVDENLGGGGVRKKVVELMERQ</sequence>
<dbReference type="InterPro" id="IPR000182">
    <property type="entry name" value="GNAT_dom"/>
</dbReference>
<evidence type="ECO:0000259" key="2">
    <source>
        <dbReference type="PROSITE" id="PS51186"/>
    </source>
</evidence>
<feature type="region of interest" description="Disordered" evidence="1">
    <location>
        <begin position="203"/>
        <end position="225"/>
    </location>
</feature>
<dbReference type="EMBL" id="KV407457">
    <property type="protein sequence ID" value="KZF23696.1"/>
    <property type="molecule type" value="Genomic_DNA"/>
</dbReference>
<evidence type="ECO:0000256" key="1">
    <source>
        <dbReference type="SAM" id="MobiDB-lite"/>
    </source>
</evidence>
<dbReference type="InterPro" id="IPR016181">
    <property type="entry name" value="Acyl_CoA_acyltransferase"/>
</dbReference>
<dbReference type="InterPro" id="IPR051908">
    <property type="entry name" value="Ribosomal_N-acetyltransferase"/>
</dbReference>
<dbReference type="FunCoup" id="A0A165HLI9">
    <property type="interactions" value="683"/>
</dbReference>
<accession>A0A165HLI9</accession>
<protein>
    <recommendedName>
        <fullName evidence="2">N-acetyltransferase domain-containing protein</fullName>
    </recommendedName>
</protein>